<dbReference type="EMBL" id="BAABCV010000017">
    <property type="protein sequence ID" value="GAA4105266.1"/>
    <property type="molecule type" value="Genomic_DNA"/>
</dbReference>
<name>A0ABP7X5H9_9SPHI</name>
<dbReference type="Proteomes" id="UP001500841">
    <property type="component" value="Unassembled WGS sequence"/>
</dbReference>
<proteinExistence type="predicted"/>
<sequence length="66" mass="7303">MPKGKKLGRLKKFVSHDISYKNKTQQLITAHLSQFLQAPSAPESGLIAEDTISVLIYAKVNDFSLS</sequence>
<reference evidence="2" key="1">
    <citation type="journal article" date="2019" name="Int. J. Syst. Evol. Microbiol.">
        <title>The Global Catalogue of Microorganisms (GCM) 10K type strain sequencing project: providing services to taxonomists for standard genome sequencing and annotation.</title>
        <authorList>
            <consortium name="The Broad Institute Genomics Platform"/>
            <consortium name="The Broad Institute Genome Sequencing Center for Infectious Disease"/>
            <person name="Wu L."/>
            <person name="Ma J."/>
        </authorList>
    </citation>
    <scope>NUCLEOTIDE SEQUENCE [LARGE SCALE GENOMIC DNA]</scope>
    <source>
        <strain evidence="2">JCM 17085</strain>
    </source>
</reference>
<keyword evidence="2" id="KW-1185">Reference proteome</keyword>
<comment type="caution">
    <text evidence="1">The sequence shown here is derived from an EMBL/GenBank/DDBJ whole genome shotgun (WGS) entry which is preliminary data.</text>
</comment>
<gene>
    <name evidence="1" type="ORF">GCM10022392_33790</name>
</gene>
<protein>
    <submittedName>
        <fullName evidence="1">Uncharacterized protein</fullName>
    </submittedName>
</protein>
<evidence type="ECO:0000313" key="2">
    <source>
        <dbReference type="Proteomes" id="UP001500841"/>
    </source>
</evidence>
<organism evidence="1 2">
    <name type="scientific">Mucilaginibacter panaciglaebae</name>
    <dbReference type="NCBI Taxonomy" id="502331"/>
    <lineage>
        <taxon>Bacteria</taxon>
        <taxon>Pseudomonadati</taxon>
        <taxon>Bacteroidota</taxon>
        <taxon>Sphingobacteriia</taxon>
        <taxon>Sphingobacteriales</taxon>
        <taxon>Sphingobacteriaceae</taxon>
        <taxon>Mucilaginibacter</taxon>
    </lineage>
</organism>
<accession>A0ABP7X5H9</accession>
<evidence type="ECO:0000313" key="1">
    <source>
        <dbReference type="EMBL" id="GAA4105266.1"/>
    </source>
</evidence>